<dbReference type="InterPro" id="IPR050331">
    <property type="entry name" value="Zinc_finger"/>
</dbReference>
<dbReference type="SUPFAM" id="SSF57667">
    <property type="entry name" value="beta-beta-alpha zinc fingers"/>
    <property type="match status" value="6"/>
</dbReference>
<name>A0ABM1DR34_PRICU</name>
<evidence type="ECO:0000256" key="5">
    <source>
        <dbReference type="ARBA" id="ARBA00022833"/>
    </source>
</evidence>
<feature type="region of interest" description="Disordered" evidence="8">
    <location>
        <begin position="572"/>
        <end position="599"/>
    </location>
</feature>
<keyword evidence="5" id="KW-0862">Zinc</keyword>
<feature type="region of interest" description="Disordered" evidence="8">
    <location>
        <begin position="1349"/>
        <end position="1400"/>
    </location>
</feature>
<dbReference type="InterPro" id="IPR013087">
    <property type="entry name" value="Znf_C2H2_type"/>
</dbReference>
<dbReference type="PANTHER" id="PTHR16515">
    <property type="entry name" value="PR DOMAIN ZINC FINGER PROTEIN"/>
    <property type="match status" value="1"/>
</dbReference>
<feature type="domain" description="C2H2-type" evidence="9">
    <location>
        <begin position="167"/>
        <end position="194"/>
    </location>
</feature>
<dbReference type="GeneID" id="106805358"/>
<feature type="domain" description="C2H2-type" evidence="9">
    <location>
        <begin position="605"/>
        <end position="632"/>
    </location>
</feature>
<feature type="domain" description="C2H2-type" evidence="9">
    <location>
        <begin position="223"/>
        <end position="250"/>
    </location>
</feature>
<feature type="domain" description="C2H2-type" evidence="9">
    <location>
        <begin position="195"/>
        <end position="222"/>
    </location>
</feature>
<sequence>MMHDLRRNNNNWTNRIMANIIETQQTEEMLLMDPNVSYVYVTEGNASLAAEESATPSVYSTEGAGLESTEHVYAAEVILNAMGEAVQQQNQQQKQDPSPECSPAMPKKKSVTPREKKMKAKEDPAAYDMTTAAPGTWFKCDECEAGFTRSADLIQHVQIVHNVSEYWKCKHCPQIFIYKKNRTMHKKIHRGEKRRMCYLCSYRCVNVNSLQKHMRIHAGERPHRCTLCAMAFRQPGHLTVHMRRHTGERPFACDRCGRTFRQVGHLRSHEALHQRALHAAAAPRTWSCVICQEKFSSTPELIEHKKIHGEFPYKCHEEGCETACKFRNELTLHVLTVHKGKEPLKCTYCEMMFAYKKDLDRHVVSHTGERNYACKYCSKTFARDVHRTIHERVHTGERPYLCKICGERFRDMSNMKKHLRRHVTVRPYRCKLCADKAFFEKRSLRKHYKTMHKDVDVGVIEPVGPTLPANFGELVRGCRTDRLPVAEVAAEGASATVAADVAVMQTAAAAAAAVSTEQVIMPAKGATAPTCDRCKKSLATIYLIDSEKTQRCPSLFRCSKCYEAENTTNPQSKVVQVNPPSAGEPPHSSPTPAIGDGTAPLTTEKYCRVCKSSFNNAGAYRNHMSVHKGEVRSYTCHLCEAIFSSEEDASPQERYASLRAHYDTAHRSSHLKVTQPETSNASTLDNDSKDISTTINTRSPTSITMTNGKAEIPVVGATKTSAATATSKTWAPPLKTTPSFVKSQSRHQGAGAQHPTPQIDKQKSIACDICHLVGNNEVSIAKMRKLVYYENNHTEFIYRCQGCVSRHGVGKTAAAVAAGNRSLTLPARNTSVLADVQNRRQGAPPPDDDDDAGSISAPAVRVQISRDHQRGSRGFIARDHGTQTAGLLSCEVCGESVSVRRHHEPGRQVWRLATACGECRRECASPGALASHARLHDAESSLHPCGVCAATFSHAGLLLYHERTAHGGGARRRRPRPGFEPVTDDDDDDVGEARCGLCRRGFASQEALQEHAATHAGERLLYIDVRPTDRHPSLAARKENLHPGEGSPLKEEGGGRERTGEERRRERVEARCRDVARVAREELEEEGVDLSERDCQRIKRLLLETAGLVDRDLPADLLKMSARTSAAASRRTKPVAAAAGGGGSRRGVITLGPGGTIKAVMFPPSVGAAAVVGGWKVRRPLASVLKIGPPPLAPIAPQPQKAALLSNVSGKSASAIAKAEPTKVSVQAPTAGVSIPPPSSSLQVTTEASTTAATTTDLSTITLLPPTTSRASSASGPPAIPTADAVHKPAAAASCVVVATPKSSSSTTTTMRRQQTKLVEDVSFSGSPVKTYPGKKTPPVELICEGRRGGGAAAVERPPAQRGRKRDGTTIITLDAESVQEGGRRRGDGIAGARRDAATL</sequence>
<feature type="compositionally biased region" description="Polar residues" evidence="8">
    <location>
        <begin position="736"/>
        <end position="747"/>
    </location>
</feature>
<feature type="region of interest" description="Disordered" evidence="8">
    <location>
        <begin position="85"/>
        <end position="124"/>
    </location>
</feature>
<feature type="region of interest" description="Disordered" evidence="8">
    <location>
        <begin position="965"/>
        <end position="986"/>
    </location>
</feature>
<evidence type="ECO:0000313" key="11">
    <source>
        <dbReference type="RefSeq" id="XP_014662405.1"/>
    </source>
</evidence>
<organism evidence="10 11">
    <name type="scientific">Priapulus caudatus</name>
    <name type="common">Priapulid worm</name>
    <dbReference type="NCBI Taxonomy" id="37621"/>
    <lineage>
        <taxon>Eukaryota</taxon>
        <taxon>Metazoa</taxon>
        <taxon>Ecdysozoa</taxon>
        <taxon>Scalidophora</taxon>
        <taxon>Priapulida</taxon>
        <taxon>Priapulimorpha</taxon>
        <taxon>Priapulimorphida</taxon>
        <taxon>Priapulidae</taxon>
        <taxon>Priapulus</taxon>
    </lineage>
</organism>
<dbReference type="Gene3D" id="3.30.160.60">
    <property type="entry name" value="Classic Zinc Finger"/>
    <property type="match status" value="10"/>
</dbReference>
<feature type="compositionally biased region" description="Polar residues" evidence="8">
    <location>
        <begin position="671"/>
        <end position="704"/>
    </location>
</feature>
<accession>A0ABM1DR34</accession>
<dbReference type="PROSITE" id="PS00028">
    <property type="entry name" value="ZINC_FINGER_C2H2_1"/>
    <property type="match status" value="14"/>
</dbReference>
<dbReference type="PROSITE" id="PS50157">
    <property type="entry name" value="ZINC_FINGER_C2H2_2"/>
    <property type="match status" value="14"/>
</dbReference>
<feature type="region of interest" description="Disordered" evidence="8">
    <location>
        <begin position="730"/>
        <end position="759"/>
    </location>
</feature>
<dbReference type="RefSeq" id="XP_014662405.1">
    <property type="nucleotide sequence ID" value="XM_014806919.1"/>
</dbReference>
<keyword evidence="2" id="KW-0479">Metal-binding</keyword>
<feature type="region of interest" description="Disordered" evidence="8">
    <location>
        <begin position="1035"/>
        <end position="1067"/>
    </location>
</feature>
<keyword evidence="6" id="KW-0539">Nucleus</keyword>
<evidence type="ECO:0000256" key="8">
    <source>
        <dbReference type="SAM" id="MobiDB-lite"/>
    </source>
</evidence>
<keyword evidence="3" id="KW-0677">Repeat</keyword>
<dbReference type="Proteomes" id="UP000695022">
    <property type="component" value="Unplaced"/>
</dbReference>
<comment type="subcellular location">
    <subcellularLocation>
        <location evidence="1">Nucleus</location>
    </subcellularLocation>
</comment>
<feature type="domain" description="C2H2-type" evidence="9">
    <location>
        <begin position="943"/>
        <end position="971"/>
    </location>
</feature>
<evidence type="ECO:0000256" key="2">
    <source>
        <dbReference type="ARBA" id="ARBA00022723"/>
    </source>
</evidence>
<dbReference type="PANTHER" id="PTHR16515:SF66">
    <property type="entry name" value="C2H2-TYPE DOMAIN-CONTAINING PROTEIN"/>
    <property type="match status" value="1"/>
</dbReference>
<keyword evidence="4 7" id="KW-0863">Zinc-finger</keyword>
<feature type="domain" description="C2H2-type" evidence="9">
    <location>
        <begin position="138"/>
        <end position="166"/>
    </location>
</feature>
<evidence type="ECO:0000256" key="1">
    <source>
        <dbReference type="ARBA" id="ARBA00004123"/>
    </source>
</evidence>
<proteinExistence type="predicted"/>
<dbReference type="Pfam" id="PF12874">
    <property type="entry name" value="zf-met"/>
    <property type="match status" value="1"/>
</dbReference>
<feature type="domain" description="C2H2-type" evidence="9">
    <location>
        <begin position="286"/>
        <end position="308"/>
    </location>
</feature>
<feature type="region of interest" description="Disordered" evidence="8">
    <location>
        <begin position="1228"/>
        <end position="1253"/>
    </location>
</feature>
<evidence type="ECO:0000259" key="9">
    <source>
        <dbReference type="PROSITE" id="PS50157"/>
    </source>
</evidence>
<feature type="domain" description="C2H2-type" evidence="9">
    <location>
        <begin position="344"/>
        <end position="371"/>
    </location>
</feature>
<keyword evidence="10" id="KW-1185">Reference proteome</keyword>
<dbReference type="InterPro" id="IPR036236">
    <property type="entry name" value="Znf_C2H2_sf"/>
</dbReference>
<evidence type="ECO:0000256" key="6">
    <source>
        <dbReference type="ARBA" id="ARBA00023242"/>
    </source>
</evidence>
<protein>
    <submittedName>
        <fullName evidence="11">Zinc finger protein 91-like</fullName>
    </submittedName>
</protein>
<gene>
    <name evidence="11" type="primary">LOC106805358</name>
</gene>
<feature type="domain" description="C2H2-type" evidence="9">
    <location>
        <begin position="914"/>
        <end position="941"/>
    </location>
</feature>
<feature type="domain" description="C2H2-type" evidence="9">
    <location>
        <begin position="313"/>
        <end position="343"/>
    </location>
</feature>
<feature type="domain" description="C2H2-type" evidence="9">
    <location>
        <begin position="993"/>
        <end position="1020"/>
    </location>
</feature>
<feature type="domain" description="C2H2-type" evidence="9">
    <location>
        <begin position="251"/>
        <end position="283"/>
    </location>
</feature>
<reference evidence="11" key="1">
    <citation type="submission" date="2025-08" db="UniProtKB">
        <authorList>
            <consortium name="RefSeq"/>
        </authorList>
    </citation>
    <scope>IDENTIFICATION</scope>
</reference>
<feature type="domain" description="C2H2-type" evidence="9">
    <location>
        <begin position="400"/>
        <end position="427"/>
    </location>
</feature>
<feature type="compositionally biased region" description="Basic and acidic residues" evidence="8">
    <location>
        <begin position="112"/>
        <end position="124"/>
    </location>
</feature>
<feature type="domain" description="C2H2-type" evidence="9">
    <location>
        <begin position="372"/>
        <end position="399"/>
    </location>
</feature>
<dbReference type="Pfam" id="PF00096">
    <property type="entry name" value="zf-C2H2"/>
    <property type="match status" value="4"/>
</dbReference>
<feature type="region of interest" description="Disordered" evidence="8">
    <location>
        <begin position="667"/>
        <end position="704"/>
    </location>
</feature>
<feature type="compositionally biased region" description="Basic and acidic residues" evidence="8">
    <location>
        <begin position="1382"/>
        <end position="1400"/>
    </location>
</feature>
<dbReference type="SMART" id="SM00355">
    <property type="entry name" value="ZnF_C2H2"/>
    <property type="match status" value="16"/>
</dbReference>
<evidence type="ECO:0000256" key="3">
    <source>
        <dbReference type="ARBA" id="ARBA00022737"/>
    </source>
</evidence>
<evidence type="ECO:0000313" key="10">
    <source>
        <dbReference type="Proteomes" id="UP000695022"/>
    </source>
</evidence>
<evidence type="ECO:0000256" key="7">
    <source>
        <dbReference type="PROSITE-ProRule" id="PRU00042"/>
    </source>
</evidence>
<evidence type="ECO:0000256" key="4">
    <source>
        <dbReference type="ARBA" id="ARBA00022771"/>
    </source>
</evidence>